<protein>
    <submittedName>
        <fullName evidence="1">Bacteriocin biosynthesis docking scaffold, SagD family</fullName>
    </submittedName>
</protein>
<name>A0A0P7FY02_9EURY</name>
<dbReference type="AlphaFoldDB" id="A0A0P7FY02"/>
<evidence type="ECO:0000313" key="1">
    <source>
        <dbReference type="EMBL" id="KPN32126.1"/>
    </source>
</evidence>
<sequence>MAALGFEGVRVVIPEAQPLFTGEPFFGDRLDRVAASMGFEAKPGRAYHPFP</sequence>
<accession>A0A0P7FY02</accession>
<evidence type="ECO:0000313" key="2">
    <source>
        <dbReference type="Proteomes" id="UP000050535"/>
    </source>
</evidence>
<dbReference type="EMBL" id="LGUC01000001">
    <property type="protein sequence ID" value="KPN32126.1"/>
    <property type="molecule type" value="Genomic_DNA"/>
</dbReference>
<keyword evidence="2" id="KW-1185">Reference proteome</keyword>
<dbReference type="Proteomes" id="UP000050535">
    <property type="component" value="Unassembled WGS sequence"/>
</dbReference>
<gene>
    <name evidence="1" type="ORF">SY89_02886</name>
</gene>
<dbReference type="STRING" id="699431.SY89_02886"/>
<comment type="caution">
    <text evidence="1">The sequence shown here is derived from an EMBL/GenBank/DDBJ whole genome shotgun (WGS) entry which is preliminary data.</text>
</comment>
<proteinExistence type="predicted"/>
<reference evidence="2" key="1">
    <citation type="submission" date="2013-11" db="EMBL/GenBank/DDBJ databases">
        <authorList>
            <person name="Hoang H.T."/>
            <person name="Killian M.L."/>
            <person name="Madson D.M."/>
            <person name="Arruda P.H.E."/>
            <person name="Sun D."/>
            <person name="Schwartz K.J."/>
            <person name="Yoon K."/>
        </authorList>
    </citation>
    <scope>NUCLEOTIDE SEQUENCE [LARGE SCALE GENOMIC DNA]</scope>
    <source>
        <strain evidence="2">CDK2</strain>
    </source>
</reference>
<organism evidence="1 2">
    <name type="scientific">Halolamina pelagica</name>
    <dbReference type="NCBI Taxonomy" id="699431"/>
    <lineage>
        <taxon>Archaea</taxon>
        <taxon>Methanobacteriati</taxon>
        <taxon>Methanobacteriota</taxon>
        <taxon>Stenosarchaea group</taxon>
        <taxon>Halobacteria</taxon>
        <taxon>Halobacteriales</taxon>
        <taxon>Haloferacaceae</taxon>
    </lineage>
</organism>